<feature type="domain" description="Phosphoribosyltransferase" evidence="2">
    <location>
        <begin position="181"/>
        <end position="266"/>
    </location>
</feature>
<dbReference type="InterPro" id="IPR029057">
    <property type="entry name" value="PRTase-like"/>
</dbReference>
<reference evidence="4 5" key="1">
    <citation type="submission" date="2014-11" db="EMBL/GenBank/DDBJ databases">
        <title>Whole genome shotgun sequence of Sphingomonas parapaucimobilis NBRC 15100.</title>
        <authorList>
            <person name="Katano-Makiyama Y."/>
            <person name="Hosoyama A."/>
            <person name="Hashimoto M."/>
            <person name="Hosoyama Y."/>
            <person name="Noguchi M."/>
            <person name="Numata M."/>
            <person name="Tsuchikane K."/>
            <person name="Hirakata S."/>
            <person name="Uohara A."/>
            <person name="Shimodaira J."/>
            <person name="Ohji S."/>
            <person name="Ichikawa N."/>
            <person name="Kimura A."/>
            <person name="Yamazoe A."/>
            <person name="Fujita N."/>
        </authorList>
    </citation>
    <scope>NUCLEOTIDE SEQUENCE [LARGE SCALE GENOMIC DNA]</scope>
    <source>
        <strain evidence="4 5">NBRC 15100</strain>
    </source>
</reference>
<dbReference type="Pfam" id="PF00156">
    <property type="entry name" value="Pribosyltran"/>
    <property type="match status" value="1"/>
</dbReference>
<dbReference type="AlphaFoldDB" id="A0A0A1W6J5"/>
<sequence length="271" mass="28980">MLTRALVRARAIGDKAKPMGARSKHRRFAMERGRAVLAAPLLALAQWALPPRCPGCAEPVEADHRFCSQCWGQLRFLDTQGCTCCRMPLGGLTGRCGACLADPPRHAGVHAAVAYGPIARELPIRLKHGGRIGVAETMAGPMARRMPPGAELLVPVPLHRWRLWRRGFNQAVLIGEGVARRSGVPMARQVLQRVRATPLLRGLAPKQRRAAVTAAFRVTDPAAVKGRHVVLVDDVYTTGATAGACVRVLLAAGAASVAILCWARVIEGAGD</sequence>
<dbReference type="InterPro" id="IPR051910">
    <property type="entry name" value="ComF/GntX_DNA_util-trans"/>
</dbReference>
<organism evidence="4 5">
    <name type="scientific">Sphingomonas parapaucimobilis NBRC 15100</name>
    <dbReference type="NCBI Taxonomy" id="1219049"/>
    <lineage>
        <taxon>Bacteria</taxon>
        <taxon>Pseudomonadati</taxon>
        <taxon>Pseudomonadota</taxon>
        <taxon>Alphaproteobacteria</taxon>
        <taxon>Sphingomonadales</taxon>
        <taxon>Sphingomonadaceae</taxon>
        <taxon>Sphingomonas</taxon>
    </lineage>
</organism>
<dbReference type="InterPro" id="IPR044005">
    <property type="entry name" value="DZR_2"/>
</dbReference>
<dbReference type="PANTHER" id="PTHR47505:SF1">
    <property type="entry name" value="DNA UTILIZATION PROTEIN YHGH"/>
    <property type="match status" value="1"/>
</dbReference>
<proteinExistence type="inferred from homology"/>
<feature type="domain" description="Double zinc ribbon" evidence="3">
    <location>
        <begin position="45"/>
        <end position="100"/>
    </location>
</feature>
<dbReference type="Gene3D" id="3.40.50.2020">
    <property type="match status" value="1"/>
</dbReference>
<evidence type="ECO:0008006" key="6">
    <source>
        <dbReference type="Google" id="ProtNLM"/>
    </source>
</evidence>
<evidence type="ECO:0000259" key="3">
    <source>
        <dbReference type="Pfam" id="PF18912"/>
    </source>
</evidence>
<dbReference type="EMBL" id="BBPI01000035">
    <property type="protein sequence ID" value="GAM00751.1"/>
    <property type="molecule type" value="Genomic_DNA"/>
</dbReference>
<dbReference type="SUPFAM" id="SSF53271">
    <property type="entry name" value="PRTase-like"/>
    <property type="match status" value="1"/>
</dbReference>
<evidence type="ECO:0000313" key="5">
    <source>
        <dbReference type="Proteomes" id="UP000032305"/>
    </source>
</evidence>
<name>A0A0A1W6J5_9SPHN</name>
<dbReference type="Proteomes" id="UP000032305">
    <property type="component" value="Unassembled WGS sequence"/>
</dbReference>
<keyword evidence="5" id="KW-1185">Reference proteome</keyword>
<comment type="caution">
    <text evidence="4">The sequence shown here is derived from an EMBL/GenBank/DDBJ whole genome shotgun (WGS) entry which is preliminary data.</text>
</comment>
<gene>
    <name evidence="4" type="ORF">SP5_035_01530</name>
</gene>
<accession>A0A0A1W6J5</accession>
<evidence type="ECO:0000256" key="1">
    <source>
        <dbReference type="ARBA" id="ARBA00008007"/>
    </source>
</evidence>
<dbReference type="eggNOG" id="COG1040">
    <property type="taxonomic scope" value="Bacteria"/>
</dbReference>
<dbReference type="InterPro" id="IPR000836">
    <property type="entry name" value="PRTase_dom"/>
</dbReference>
<dbReference type="PANTHER" id="PTHR47505">
    <property type="entry name" value="DNA UTILIZATION PROTEIN YHGH"/>
    <property type="match status" value="1"/>
</dbReference>
<evidence type="ECO:0000313" key="4">
    <source>
        <dbReference type="EMBL" id="GAM00751.1"/>
    </source>
</evidence>
<evidence type="ECO:0000259" key="2">
    <source>
        <dbReference type="Pfam" id="PF00156"/>
    </source>
</evidence>
<protein>
    <recommendedName>
        <fullName evidence="6">ComF family protein</fullName>
    </recommendedName>
</protein>
<dbReference type="CDD" id="cd06223">
    <property type="entry name" value="PRTases_typeI"/>
    <property type="match status" value="1"/>
</dbReference>
<comment type="similarity">
    <text evidence="1">Belongs to the ComF/GntX family.</text>
</comment>
<dbReference type="Pfam" id="PF18912">
    <property type="entry name" value="DZR_2"/>
    <property type="match status" value="1"/>
</dbReference>